<comment type="similarity">
    <text evidence="1">Belongs to the type-I restriction system S methylase family.</text>
</comment>
<protein>
    <recommendedName>
        <fullName evidence="4">Type I restriction modification DNA specificity domain-containing protein</fullName>
    </recommendedName>
</protein>
<dbReference type="Gene3D" id="3.90.220.20">
    <property type="entry name" value="DNA methylase specificity domains"/>
    <property type="match status" value="1"/>
</dbReference>
<evidence type="ECO:0000259" key="4">
    <source>
        <dbReference type="Pfam" id="PF01420"/>
    </source>
</evidence>
<proteinExistence type="inferred from homology"/>
<dbReference type="InterPro" id="IPR044946">
    <property type="entry name" value="Restrct_endonuc_typeI_TRD_sf"/>
</dbReference>
<dbReference type="Pfam" id="PF01420">
    <property type="entry name" value="Methylase_S"/>
    <property type="match status" value="1"/>
</dbReference>
<evidence type="ECO:0000256" key="2">
    <source>
        <dbReference type="ARBA" id="ARBA00022747"/>
    </source>
</evidence>
<sequence length="191" mass="21727">MIEMLEIAKLDSGTPQFRIKESLNSDAPAYFFYSQQEMEDDLNGVETHSDTRRQIRTYDNVGTLQSGDLVFSLISGKAAIVRSSHNGYLYTQNYVRLLPAPLINAEYLAYMLNEDTNIKRQLQSSQQGSKTMKFTIRQLSDLIFPIPPPIEKQSMIGELYFNQLRLTSLKKKVAAAETILVIEKLKEANNP</sequence>
<accession>A0A644ZJT2</accession>
<name>A0A644ZJT2_9ZZZZ</name>
<reference evidence="5" key="1">
    <citation type="submission" date="2019-08" db="EMBL/GenBank/DDBJ databases">
        <authorList>
            <person name="Kucharzyk K."/>
            <person name="Murdoch R.W."/>
            <person name="Higgins S."/>
            <person name="Loffler F."/>
        </authorList>
    </citation>
    <scope>NUCLEOTIDE SEQUENCE</scope>
</reference>
<evidence type="ECO:0000256" key="1">
    <source>
        <dbReference type="ARBA" id="ARBA00010923"/>
    </source>
</evidence>
<dbReference type="InterPro" id="IPR000055">
    <property type="entry name" value="Restrct_endonuc_typeI_TRD"/>
</dbReference>
<dbReference type="GO" id="GO:0003677">
    <property type="term" value="F:DNA binding"/>
    <property type="evidence" value="ECO:0007669"/>
    <property type="project" value="UniProtKB-KW"/>
</dbReference>
<dbReference type="AlphaFoldDB" id="A0A644ZJT2"/>
<dbReference type="EMBL" id="VSSQ01009246">
    <property type="protein sequence ID" value="MPM41099.1"/>
    <property type="molecule type" value="Genomic_DNA"/>
</dbReference>
<keyword evidence="2" id="KW-0680">Restriction system</keyword>
<evidence type="ECO:0000256" key="3">
    <source>
        <dbReference type="ARBA" id="ARBA00023125"/>
    </source>
</evidence>
<evidence type="ECO:0000313" key="5">
    <source>
        <dbReference type="EMBL" id="MPM41099.1"/>
    </source>
</evidence>
<comment type="caution">
    <text evidence="5">The sequence shown here is derived from an EMBL/GenBank/DDBJ whole genome shotgun (WGS) entry which is preliminary data.</text>
</comment>
<dbReference type="SUPFAM" id="SSF116734">
    <property type="entry name" value="DNA methylase specificity domain"/>
    <property type="match status" value="1"/>
</dbReference>
<feature type="domain" description="Type I restriction modification DNA specificity" evidence="4">
    <location>
        <begin position="40"/>
        <end position="165"/>
    </location>
</feature>
<gene>
    <name evidence="5" type="ORF">SDC9_87749</name>
</gene>
<keyword evidence="3" id="KW-0238">DNA-binding</keyword>
<organism evidence="5">
    <name type="scientific">bioreactor metagenome</name>
    <dbReference type="NCBI Taxonomy" id="1076179"/>
    <lineage>
        <taxon>unclassified sequences</taxon>
        <taxon>metagenomes</taxon>
        <taxon>ecological metagenomes</taxon>
    </lineage>
</organism>
<dbReference type="GO" id="GO:0009307">
    <property type="term" value="P:DNA restriction-modification system"/>
    <property type="evidence" value="ECO:0007669"/>
    <property type="project" value="UniProtKB-KW"/>
</dbReference>